<reference evidence="1 2" key="1">
    <citation type="journal article" date="2010" name="Int. J. Syst. Evol. Microbiol.">
        <title>Thiohalobacter thiocyanaticus gen. nov., sp. nov., a moderately halophilic, sulfur-oxidizing gammaproteobacterium from hypersaline lakes, that utilizes thiocyanate.</title>
        <authorList>
            <person name="Sorokin D.Y."/>
            <person name="Kovaleva O.L."/>
            <person name="Tourova T.P."/>
            <person name="Muyzer G."/>
        </authorList>
    </citation>
    <scope>NUCLEOTIDE SEQUENCE [LARGE SCALE GENOMIC DNA]</scope>
    <source>
        <strain evidence="1 2">Hrh1</strain>
    </source>
</reference>
<dbReference type="PANTHER" id="PTHR37827:SF1">
    <property type="entry name" value="HNH DOMAIN-CONTAINING PROTEIN"/>
    <property type="match status" value="1"/>
</dbReference>
<dbReference type="AlphaFoldDB" id="A0A426QGB8"/>
<evidence type="ECO:0000313" key="1">
    <source>
        <dbReference type="EMBL" id="RRQ20794.1"/>
    </source>
</evidence>
<organism evidence="1 2">
    <name type="scientific">Thiohalobacter thiocyanaticus</name>
    <dbReference type="NCBI Taxonomy" id="585455"/>
    <lineage>
        <taxon>Bacteria</taxon>
        <taxon>Pseudomonadati</taxon>
        <taxon>Pseudomonadota</taxon>
        <taxon>Gammaproteobacteria</taxon>
        <taxon>Thiohalobacterales</taxon>
        <taxon>Thiohalobacteraceae</taxon>
        <taxon>Thiohalobacter</taxon>
    </lineage>
</organism>
<evidence type="ECO:0008006" key="3">
    <source>
        <dbReference type="Google" id="ProtNLM"/>
    </source>
</evidence>
<proteinExistence type="predicted"/>
<accession>A0A426QGB8</accession>
<dbReference type="EMBL" id="QZMU01000001">
    <property type="protein sequence ID" value="RRQ20794.1"/>
    <property type="molecule type" value="Genomic_DNA"/>
</dbReference>
<dbReference type="PANTHER" id="PTHR37827">
    <property type="entry name" value="TUDOR DOMAIN-CONTAINING PROTEIN"/>
    <property type="match status" value="1"/>
</dbReference>
<dbReference type="Proteomes" id="UP000287798">
    <property type="component" value="Unassembled WGS sequence"/>
</dbReference>
<name>A0A426QGB8_9GAMM</name>
<gene>
    <name evidence="1" type="ORF">D6C00_01570</name>
</gene>
<evidence type="ECO:0000313" key="2">
    <source>
        <dbReference type="Proteomes" id="UP000287798"/>
    </source>
</evidence>
<comment type="caution">
    <text evidence="1">The sequence shown here is derived from an EMBL/GenBank/DDBJ whole genome shotgun (WGS) entry which is preliminary data.</text>
</comment>
<keyword evidence="2" id="KW-1185">Reference proteome</keyword>
<dbReference type="OrthoDB" id="9802640at2"/>
<sequence>MSNPTPKTCALCDRAVPLTFHHLIPRKVHRRNHFAKRYTKEKLAQGINICRRCHNGIHNAHDEMTLAKTLNTLEKLRRDAKVRRHVEWVRTQKK</sequence>
<dbReference type="RefSeq" id="WP_125180008.1">
    <property type="nucleotide sequence ID" value="NZ_QZMU01000001.1"/>
</dbReference>
<protein>
    <recommendedName>
        <fullName evidence="3">HNH domain-containing protein</fullName>
    </recommendedName>
</protein>